<feature type="signal peptide" evidence="1">
    <location>
        <begin position="1"/>
        <end position="26"/>
    </location>
</feature>
<proteinExistence type="predicted"/>
<feature type="chain" id="PRO_5021235660" evidence="1">
    <location>
        <begin position="27"/>
        <end position="176"/>
    </location>
</feature>
<dbReference type="InterPro" id="IPR026444">
    <property type="entry name" value="Secre_tail"/>
</dbReference>
<protein>
    <submittedName>
        <fullName evidence="3">T9SS type A sorting domain-containing protein</fullName>
    </submittedName>
</protein>
<dbReference type="RefSeq" id="WP_133233934.1">
    <property type="nucleotide sequence ID" value="NZ_SOZE01000024.1"/>
</dbReference>
<evidence type="ECO:0000256" key="1">
    <source>
        <dbReference type="SAM" id="SignalP"/>
    </source>
</evidence>
<dbReference type="EMBL" id="SOZE01000024">
    <property type="protein sequence ID" value="TFF35048.1"/>
    <property type="molecule type" value="Genomic_DNA"/>
</dbReference>
<dbReference type="Proteomes" id="UP000297540">
    <property type="component" value="Unassembled WGS sequence"/>
</dbReference>
<sequence length="176" mass="19600">MRRKFTKLNSWFTIALLAVMVNVAFAKGIAEQKSDTSYLKYLKSKPKTGSKSILHLSLPPIKPAAISSTKIVFAKPVVDKYPGPPMQSDKVLSNVQVYPNPVNDVLNVKYTVSRGAFVNVKVMDVLGNDVLTLYSQRSEAGDQNITYNINNKLSRGFYFLRINVGTESINKRISVL</sequence>
<evidence type="ECO:0000313" key="4">
    <source>
        <dbReference type="Proteomes" id="UP000297540"/>
    </source>
</evidence>
<dbReference type="NCBIfam" id="TIGR04183">
    <property type="entry name" value="Por_Secre_tail"/>
    <property type="match status" value="1"/>
</dbReference>
<dbReference type="Pfam" id="PF18962">
    <property type="entry name" value="Por_Secre_tail"/>
    <property type="match status" value="1"/>
</dbReference>
<evidence type="ECO:0000259" key="2">
    <source>
        <dbReference type="Pfam" id="PF18962"/>
    </source>
</evidence>
<keyword evidence="1" id="KW-0732">Signal</keyword>
<name>A0A4Y8S7W3_9SPHI</name>
<reference evidence="3 4" key="1">
    <citation type="journal article" date="2017" name="Int. J. Syst. Evol. Microbiol.">
        <title>Mucilaginibacterpsychrotolerans sp. nov., isolated from peatlands.</title>
        <authorList>
            <person name="Deng Y."/>
            <person name="Shen L."/>
            <person name="Xu B."/>
            <person name="Liu Y."/>
            <person name="Gu Z."/>
            <person name="Liu H."/>
            <person name="Zhou Y."/>
        </authorList>
    </citation>
    <scope>NUCLEOTIDE SEQUENCE [LARGE SCALE GENOMIC DNA]</scope>
    <source>
        <strain evidence="3 4">NH7-4</strain>
    </source>
</reference>
<evidence type="ECO:0000313" key="3">
    <source>
        <dbReference type="EMBL" id="TFF35048.1"/>
    </source>
</evidence>
<keyword evidence="4" id="KW-1185">Reference proteome</keyword>
<dbReference type="OrthoDB" id="1523755at2"/>
<organism evidence="3 4">
    <name type="scientific">Mucilaginibacter psychrotolerans</name>
    <dbReference type="NCBI Taxonomy" id="1524096"/>
    <lineage>
        <taxon>Bacteria</taxon>
        <taxon>Pseudomonadati</taxon>
        <taxon>Bacteroidota</taxon>
        <taxon>Sphingobacteriia</taxon>
        <taxon>Sphingobacteriales</taxon>
        <taxon>Sphingobacteriaceae</taxon>
        <taxon>Mucilaginibacter</taxon>
    </lineage>
</organism>
<feature type="domain" description="Secretion system C-terminal sorting" evidence="2">
    <location>
        <begin position="97"/>
        <end position="173"/>
    </location>
</feature>
<accession>A0A4Y8S7W3</accession>
<comment type="caution">
    <text evidence="3">The sequence shown here is derived from an EMBL/GenBank/DDBJ whole genome shotgun (WGS) entry which is preliminary data.</text>
</comment>
<gene>
    <name evidence="3" type="ORF">E2R66_20100</name>
</gene>
<dbReference type="AlphaFoldDB" id="A0A4Y8S7W3"/>